<dbReference type="Gene3D" id="2.40.420.20">
    <property type="match status" value="1"/>
</dbReference>
<dbReference type="Gene3D" id="1.10.287.470">
    <property type="entry name" value="Helix hairpin bin"/>
    <property type="match status" value="1"/>
</dbReference>
<dbReference type="Pfam" id="PF25989">
    <property type="entry name" value="YknX_C"/>
    <property type="match status" value="1"/>
</dbReference>
<dbReference type="PANTHER" id="PTHR30469">
    <property type="entry name" value="MULTIDRUG RESISTANCE PROTEIN MDTA"/>
    <property type="match status" value="1"/>
</dbReference>
<feature type="domain" description="YknX-like C-terminal permuted SH3-like" evidence="4">
    <location>
        <begin position="281"/>
        <end position="349"/>
    </location>
</feature>
<organism evidence="5 6">
    <name type="scientific">Candidatus Coprenecus avistercoris</name>
    <dbReference type="NCBI Taxonomy" id="2840730"/>
    <lineage>
        <taxon>Bacteria</taxon>
        <taxon>Pseudomonadati</taxon>
        <taxon>Bacteroidota</taxon>
        <taxon>Bacteroidia</taxon>
        <taxon>Bacteroidales</taxon>
        <taxon>Rikenellaceae</taxon>
        <taxon>Rikenellaceae incertae sedis</taxon>
        <taxon>Candidatus Coprenecus</taxon>
    </lineage>
</organism>
<comment type="similarity">
    <text evidence="1">Belongs to the membrane fusion protein (MFP) (TC 8.A.1) family.</text>
</comment>
<dbReference type="Gene3D" id="2.40.50.100">
    <property type="match status" value="1"/>
</dbReference>
<proteinExistence type="inferred from homology"/>
<comment type="caution">
    <text evidence="5">The sequence shown here is derived from an EMBL/GenBank/DDBJ whole genome shotgun (WGS) entry which is preliminary data.</text>
</comment>
<dbReference type="GO" id="GO:1990281">
    <property type="term" value="C:efflux pump complex"/>
    <property type="evidence" value="ECO:0007669"/>
    <property type="project" value="TreeGrafter"/>
</dbReference>
<gene>
    <name evidence="5" type="ORF">IAC94_00360</name>
</gene>
<evidence type="ECO:0000256" key="2">
    <source>
        <dbReference type="SAM" id="SignalP"/>
    </source>
</evidence>
<dbReference type="PROSITE" id="PS51257">
    <property type="entry name" value="PROKAR_LIPOPROTEIN"/>
    <property type="match status" value="1"/>
</dbReference>
<dbReference type="Pfam" id="PF25917">
    <property type="entry name" value="BSH_RND"/>
    <property type="match status" value="1"/>
</dbReference>
<feature type="signal peptide" evidence="2">
    <location>
        <begin position="1"/>
        <end position="18"/>
    </location>
</feature>
<feature type="chain" id="PRO_5038372601" evidence="2">
    <location>
        <begin position="19"/>
        <end position="362"/>
    </location>
</feature>
<evidence type="ECO:0000313" key="6">
    <source>
        <dbReference type="Proteomes" id="UP000886744"/>
    </source>
</evidence>
<sequence>MNYRIFGTIAVSVAAVLAAVSVTGCKSKDNRQHKEVAVPNVRTAAAQSIGSTRTVTYPGRIQPAKDVNLSFRVAGPVAAVHFREGQHVRQGDTLAEIEERDYAIQLAATTAQYEQVKAEAGRVIELSDRGSATQNDYDKARYGLEQITALYHAHQNALNDTKMLAPFDGYVQQVHFEAGETVGAGMPVITLISDGAPIVKVDIPVDDFVNIDKAVRSWCTVDVYPGKTFELRLIDITKKANLNQLFTARYALRPAPDGTLPHSGISTGVCIEYRTDEDGTVSIPATALFEDRGATCVWVVNQGKVQRRSVTADDIDRDGNARIISGLKAGETVVTAGVNSLKDGAQVKVLPGKSATNPGNLL</sequence>
<dbReference type="InterPro" id="IPR006143">
    <property type="entry name" value="RND_pump_MFP"/>
</dbReference>
<dbReference type="Gene3D" id="2.40.30.170">
    <property type="match status" value="1"/>
</dbReference>
<accession>A0A9D1DZT1</accession>
<dbReference type="PANTHER" id="PTHR30469:SF15">
    <property type="entry name" value="HLYD FAMILY OF SECRETION PROTEINS"/>
    <property type="match status" value="1"/>
</dbReference>
<dbReference type="Proteomes" id="UP000886744">
    <property type="component" value="Unassembled WGS sequence"/>
</dbReference>
<evidence type="ECO:0000313" key="5">
    <source>
        <dbReference type="EMBL" id="HIR61963.1"/>
    </source>
</evidence>
<dbReference type="InterPro" id="IPR058625">
    <property type="entry name" value="MdtA-like_BSH"/>
</dbReference>
<evidence type="ECO:0000259" key="3">
    <source>
        <dbReference type="Pfam" id="PF25917"/>
    </source>
</evidence>
<reference evidence="5" key="2">
    <citation type="journal article" date="2021" name="PeerJ">
        <title>Extensive microbial diversity within the chicken gut microbiome revealed by metagenomics and culture.</title>
        <authorList>
            <person name="Gilroy R."/>
            <person name="Ravi A."/>
            <person name="Getino M."/>
            <person name="Pursley I."/>
            <person name="Horton D.L."/>
            <person name="Alikhan N.F."/>
            <person name="Baker D."/>
            <person name="Gharbi K."/>
            <person name="Hall N."/>
            <person name="Watson M."/>
            <person name="Adriaenssens E.M."/>
            <person name="Foster-Nyarko E."/>
            <person name="Jarju S."/>
            <person name="Secka A."/>
            <person name="Antonio M."/>
            <person name="Oren A."/>
            <person name="Chaudhuri R.R."/>
            <person name="La Ragione R."/>
            <person name="Hildebrand F."/>
            <person name="Pallen M.J."/>
        </authorList>
    </citation>
    <scope>NUCLEOTIDE SEQUENCE</scope>
    <source>
        <strain evidence="5">ChiHjej13B12-12457</strain>
    </source>
</reference>
<evidence type="ECO:0000259" key="4">
    <source>
        <dbReference type="Pfam" id="PF25989"/>
    </source>
</evidence>
<protein>
    <submittedName>
        <fullName evidence="5">Efflux RND transporter periplasmic adaptor subunit</fullName>
    </submittedName>
</protein>
<name>A0A9D1DZT1_9BACT</name>
<dbReference type="GO" id="GO:0015562">
    <property type="term" value="F:efflux transmembrane transporter activity"/>
    <property type="evidence" value="ECO:0007669"/>
    <property type="project" value="TreeGrafter"/>
</dbReference>
<dbReference type="NCBIfam" id="TIGR01730">
    <property type="entry name" value="RND_mfp"/>
    <property type="match status" value="1"/>
</dbReference>
<dbReference type="InterPro" id="IPR058637">
    <property type="entry name" value="YknX-like_C"/>
</dbReference>
<keyword evidence="2" id="KW-0732">Signal</keyword>
<evidence type="ECO:0000256" key="1">
    <source>
        <dbReference type="ARBA" id="ARBA00009477"/>
    </source>
</evidence>
<feature type="domain" description="Multidrug resistance protein MdtA-like barrel-sandwich hybrid" evidence="3">
    <location>
        <begin position="67"/>
        <end position="187"/>
    </location>
</feature>
<dbReference type="EMBL" id="DVHI01000009">
    <property type="protein sequence ID" value="HIR61963.1"/>
    <property type="molecule type" value="Genomic_DNA"/>
</dbReference>
<reference evidence="5" key="1">
    <citation type="submission" date="2020-10" db="EMBL/GenBank/DDBJ databases">
        <authorList>
            <person name="Gilroy R."/>
        </authorList>
    </citation>
    <scope>NUCLEOTIDE SEQUENCE</scope>
    <source>
        <strain evidence="5">ChiHjej13B12-12457</strain>
    </source>
</reference>
<dbReference type="SUPFAM" id="SSF111369">
    <property type="entry name" value="HlyD-like secretion proteins"/>
    <property type="match status" value="1"/>
</dbReference>
<dbReference type="AlphaFoldDB" id="A0A9D1DZT1"/>